<dbReference type="AlphaFoldDB" id="Q1MP20"/>
<evidence type="ECO:0000313" key="2">
    <source>
        <dbReference type="EMBL" id="CAJ53937.1"/>
    </source>
</evidence>
<accession>Q1MP20</accession>
<keyword evidence="2" id="KW-0614">Plasmid</keyword>
<dbReference type="HOGENOM" id="CLU_1114721_0_0_7"/>
<dbReference type="GO" id="GO:0008168">
    <property type="term" value="F:methyltransferase activity"/>
    <property type="evidence" value="ECO:0007669"/>
    <property type="project" value="UniProtKB-KW"/>
</dbReference>
<sequence length="276" mass="32672">MLYLFINNYLNFIKYVILDSGNRKVKEMIDNKMIYAERWKPETLQYMKKSFIHRYQSFLINYILTHYKNALNIYIYRIADCGCGLGLHTVTLAKCFPNAQVYGFDFSEQGIAIANKYNKRSNLSFHTKDVTNEDFGTFDLISAFEVLEHIEDWKLLLEKFVNNSRKYLLFSFPVGRMRKYEKMGGHLRNFKRKEVESFLETLGVKPLLVLYAGFPFFSPIYREACGWLSNTYEKAYYNIMSRKVELLHHVMYFLASCCSTKKYFGDQFIGLFEKAN</sequence>
<keyword evidence="3" id="KW-1185">Reference proteome</keyword>
<evidence type="ECO:0000313" key="3">
    <source>
        <dbReference type="Proteomes" id="UP000002430"/>
    </source>
</evidence>
<dbReference type="Gene3D" id="3.40.50.150">
    <property type="entry name" value="Vaccinia Virus protein VP39"/>
    <property type="match status" value="1"/>
</dbReference>
<proteinExistence type="predicted"/>
<gene>
    <name evidence="2" type="ordered locus">LIA014</name>
</gene>
<organism evidence="2 3">
    <name type="scientific">Lawsonia intracellularis (strain PHE/MN1-00)</name>
    <dbReference type="NCBI Taxonomy" id="363253"/>
    <lineage>
        <taxon>Bacteria</taxon>
        <taxon>Pseudomonadati</taxon>
        <taxon>Thermodesulfobacteriota</taxon>
        <taxon>Desulfovibrionia</taxon>
        <taxon>Desulfovibrionales</taxon>
        <taxon>Desulfovibrionaceae</taxon>
        <taxon>Lawsonia</taxon>
    </lineage>
</organism>
<dbReference type="InterPro" id="IPR013217">
    <property type="entry name" value="Methyltransf_12"/>
</dbReference>
<dbReference type="GO" id="GO:0032259">
    <property type="term" value="P:methylation"/>
    <property type="evidence" value="ECO:0007669"/>
    <property type="project" value="UniProtKB-KW"/>
</dbReference>
<keyword evidence="2" id="KW-0489">Methyltransferase</keyword>
<dbReference type="PANTHER" id="PTHR43861:SF6">
    <property type="entry name" value="METHYLTRANSFERASE TYPE 11"/>
    <property type="match status" value="1"/>
</dbReference>
<geneLocation type="plasmid" evidence="3">
    <name>pLaw1</name>
</geneLocation>
<dbReference type="InterPro" id="IPR029063">
    <property type="entry name" value="SAM-dependent_MTases_sf"/>
</dbReference>
<name>Q1MP20_LAWIP</name>
<dbReference type="EMBL" id="AM180253">
    <property type="protein sequence ID" value="CAJ53937.1"/>
    <property type="molecule type" value="Genomic_DNA"/>
</dbReference>
<dbReference type="SUPFAM" id="SSF53335">
    <property type="entry name" value="S-adenosyl-L-methionine-dependent methyltransferases"/>
    <property type="match status" value="1"/>
</dbReference>
<keyword evidence="2" id="KW-0808">Transferase</keyword>
<feature type="domain" description="Methyltransferase type 12" evidence="1">
    <location>
        <begin position="80"/>
        <end position="161"/>
    </location>
</feature>
<protein>
    <submittedName>
        <fullName evidence="2">Trans-aconitate methyltransferase</fullName>
    </submittedName>
</protein>
<dbReference type="CDD" id="cd02440">
    <property type="entry name" value="AdoMet_MTases"/>
    <property type="match status" value="1"/>
</dbReference>
<dbReference type="KEGG" id="lip:LIA014"/>
<dbReference type="PANTHER" id="PTHR43861">
    <property type="entry name" value="TRANS-ACONITATE 2-METHYLTRANSFERASE-RELATED"/>
    <property type="match status" value="1"/>
</dbReference>
<reference evidence="2 3" key="1">
    <citation type="submission" date="2005-11" db="EMBL/GenBank/DDBJ databases">
        <title>The complete genome sequence of Lawsonia intracellularis: the causative agent of proliferative enteropathy.</title>
        <authorList>
            <person name="Kaur K."/>
            <person name="Zhang Q."/>
            <person name="Beckler D."/>
            <person name="Munir S."/>
            <person name="Li L."/>
            <person name="Kinsley K."/>
            <person name="Herron L."/>
            <person name="Peterson A."/>
            <person name="May B."/>
            <person name="Singh S."/>
            <person name="Gebhart C."/>
            <person name="Kapur V."/>
        </authorList>
    </citation>
    <scope>NUCLEOTIDE SEQUENCE [LARGE SCALE GENOMIC DNA]</scope>
    <source>
        <strain evidence="2 3">PHE/MN1-00</strain>
        <plasmid evidence="3">pLaw1</plasmid>
    </source>
</reference>
<dbReference type="Proteomes" id="UP000002430">
    <property type="component" value="Plasmid 1"/>
</dbReference>
<dbReference type="Pfam" id="PF08242">
    <property type="entry name" value="Methyltransf_12"/>
    <property type="match status" value="1"/>
</dbReference>
<evidence type="ECO:0000259" key="1">
    <source>
        <dbReference type="Pfam" id="PF08242"/>
    </source>
</evidence>